<dbReference type="InterPro" id="IPR007138">
    <property type="entry name" value="ABM_dom"/>
</dbReference>
<dbReference type="Proteomes" id="UP000016762">
    <property type="component" value="Unassembled WGS sequence"/>
</dbReference>
<dbReference type="PROSITE" id="PS51725">
    <property type="entry name" value="ABM"/>
    <property type="match status" value="1"/>
</dbReference>
<protein>
    <submittedName>
        <fullName evidence="2">Domain containing protein</fullName>
    </submittedName>
</protein>
<gene>
    <name evidence="2" type="ORF">RS24_01531</name>
</gene>
<dbReference type="SUPFAM" id="SSF54909">
    <property type="entry name" value="Dimeric alpha+beta barrel"/>
    <property type="match status" value="1"/>
</dbReference>
<accession>U2WSJ3</accession>
<keyword evidence="3" id="KW-1185">Reference proteome</keyword>
<reference evidence="2 3" key="1">
    <citation type="journal article" date="2014" name="FEMS Microbiol. Ecol.">
        <title>Genomic differentiation among two strains of the PS1 clade isolated from geographically separated marine habitats.</title>
        <authorList>
            <person name="Jimenez-Infante F."/>
            <person name="Ngugi D.K."/>
            <person name="Alam I."/>
            <person name="Rashid M."/>
            <person name="Baalawi W."/>
            <person name="Kamau A.A."/>
            <person name="Bajic V.B."/>
            <person name="Stingl U."/>
        </authorList>
    </citation>
    <scope>NUCLEOTIDE SEQUENCE [LARGE SCALE GENOMIC DNA]</scope>
    <source>
        <strain evidence="2 3">RS24</strain>
    </source>
</reference>
<dbReference type="EMBL" id="AWXE01000004">
    <property type="protein sequence ID" value="ERL46528.1"/>
    <property type="molecule type" value="Genomic_DNA"/>
</dbReference>
<name>U2WSJ3_9PROT</name>
<organism evidence="2 3">
    <name type="scientific">Candidatus Micropelagius thuwalensis</name>
    <dbReference type="NCBI Taxonomy" id="1397666"/>
    <lineage>
        <taxon>Bacteria</taxon>
        <taxon>Pseudomonadati</taxon>
        <taxon>Pseudomonadota</taxon>
        <taxon>Alphaproteobacteria</taxon>
        <taxon>PS1 clade</taxon>
        <taxon>Candidatus Micropelagius</taxon>
    </lineage>
</organism>
<feature type="domain" description="ABM" evidence="1">
    <location>
        <begin position="2"/>
        <end position="91"/>
    </location>
</feature>
<dbReference type="AlphaFoldDB" id="U2WSJ3"/>
<dbReference type="OrthoDB" id="287932at2"/>
<evidence type="ECO:0000259" key="1">
    <source>
        <dbReference type="PROSITE" id="PS51725"/>
    </source>
</evidence>
<comment type="caution">
    <text evidence="2">The sequence shown here is derived from an EMBL/GenBank/DDBJ whole genome shotgun (WGS) entry which is preliminary data.</text>
</comment>
<dbReference type="InterPro" id="IPR011008">
    <property type="entry name" value="Dimeric_a/b-barrel"/>
</dbReference>
<dbReference type="Pfam" id="PF03992">
    <property type="entry name" value="ABM"/>
    <property type="match status" value="1"/>
</dbReference>
<evidence type="ECO:0000313" key="3">
    <source>
        <dbReference type="Proteomes" id="UP000016762"/>
    </source>
</evidence>
<dbReference type="Gene3D" id="3.30.70.100">
    <property type="match status" value="1"/>
</dbReference>
<dbReference type="eggNOG" id="COG1359">
    <property type="taxonomic scope" value="Bacteria"/>
</dbReference>
<dbReference type="STRING" id="1397666.RS24_01531"/>
<proteinExistence type="predicted"/>
<sequence length="105" mass="12141">MTAFLAKLVIDPAKREKFENAQTELRDLTYAHEPETPVYELIKSRDDPNTYYCVATFTDESAFEYHMATDFHDRIVPDIVDCLAEEMDLSFYDIIGDPKKGLSRP</sequence>
<evidence type="ECO:0000313" key="2">
    <source>
        <dbReference type="EMBL" id="ERL46528.1"/>
    </source>
</evidence>
<dbReference type="RefSeq" id="WP_021777506.1">
    <property type="nucleotide sequence ID" value="NZ_AWXE01000004.1"/>
</dbReference>